<proteinExistence type="predicted"/>
<dbReference type="InterPro" id="IPR036390">
    <property type="entry name" value="WH_DNA-bd_sf"/>
</dbReference>
<comment type="caution">
    <text evidence="2">The sequence shown here is derived from an EMBL/GenBank/DDBJ whole genome shotgun (WGS) entry which is preliminary data.</text>
</comment>
<evidence type="ECO:0000313" key="2">
    <source>
        <dbReference type="EMBL" id="PIZ42203.1"/>
    </source>
</evidence>
<dbReference type="Gene3D" id="1.10.10.10">
    <property type="entry name" value="Winged helix-like DNA-binding domain superfamily/Winged helix DNA-binding domain"/>
    <property type="match status" value="1"/>
</dbReference>
<evidence type="ECO:0000259" key="1">
    <source>
        <dbReference type="PROSITE" id="PS50995"/>
    </source>
</evidence>
<dbReference type="InterPro" id="IPR036388">
    <property type="entry name" value="WH-like_DNA-bd_sf"/>
</dbReference>
<dbReference type="EMBL" id="PFNG01000024">
    <property type="protein sequence ID" value="PIZ42203.1"/>
    <property type="molecule type" value="Genomic_DNA"/>
</dbReference>
<dbReference type="GO" id="GO:0003700">
    <property type="term" value="F:DNA-binding transcription factor activity"/>
    <property type="evidence" value="ECO:0007669"/>
    <property type="project" value="InterPro"/>
</dbReference>
<dbReference type="PROSITE" id="PS50995">
    <property type="entry name" value="HTH_MARR_2"/>
    <property type="match status" value="1"/>
</dbReference>
<dbReference type="InterPro" id="IPR039422">
    <property type="entry name" value="MarR/SlyA-like"/>
</dbReference>
<protein>
    <recommendedName>
        <fullName evidence="1">HTH marR-type domain-containing protein</fullName>
    </recommendedName>
</protein>
<accession>A0A2M7TAX7</accession>
<gene>
    <name evidence="2" type="ORF">COY37_00845</name>
</gene>
<sequence>MQFLDRNIDEILDGLLSILRKSRPQHVSRILGISRAEHNALRMLSANEGCDISTFATSIGVSQPTATVTVDRLVEAGYATRTPCTADRRVTRLHLTDNGRDVVERSKEAHRMILTPYVERLSRGEQEELIRILKKMNEG</sequence>
<name>A0A2M7TAX7_9ACTN</name>
<dbReference type="SUPFAM" id="SSF46785">
    <property type="entry name" value="Winged helix' DNA-binding domain"/>
    <property type="match status" value="1"/>
</dbReference>
<dbReference type="RefSeq" id="WP_286677455.1">
    <property type="nucleotide sequence ID" value="NZ_MNXI01000007.1"/>
</dbReference>
<dbReference type="InterPro" id="IPR000835">
    <property type="entry name" value="HTH_MarR-typ"/>
</dbReference>
<organism evidence="2 3">
    <name type="scientific">Candidatus Aquicultor secundus</name>
    <dbReference type="NCBI Taxonomy" id="1973895"/>
    <lineage>
        <taxon>Bacteria</taxon>
        <taxon>Bacillati</taxon>
        <taxon>Actinomycetota</taxon>
        <taxon>Candidatus Aquicultoria</taxon>
        <taxon>Candidatus Aquicultorales</taxon>
        <taxon>Candidatus Aquicultoraceae</taxon>
        <taxon>Candidatus Aquicultor</taxon>
    </lineage>
</organism>
<dbReference type="PANTHER" id="PTHR33164:SF57">
    <property type="entry name" value="MARR-FAMILY TRANSCRIPTIONAL REGULATOR"/>
    <property type="match status" value="1"/>
</dbReference>
<evidence type="ECO:0000313" key="3">
    <source>
        <dbReference type="Proteomes" id="UP000230956"/>
    </source>
</evidence>
<dbReference type="AlphaFoldDB" id="A0A2M7TAX7"/>
<dbReference type="PANTHER" id="PTHR33164">
    <property type="entry name" value="TRANSCRIPTIONAL REGULATOR, MARR FAMILY"/>
    <property type="match status" value="1"/>
</dbReference>
<reference evidence="3" key="1">
    <citation type="submission" date="2017-09" db="EMBL/GenBank/DDBJ databases">
        <title>Depth-based differentiation of microbial function through sediment-hosted aquifers and enrichment of novel symbionts in the deep terrestrial subsurface.</title>
        <authorList>
            <person name="Probst A.J."/>
            <person name="Ladd B."/>
            <person name="Jarett J.K."/>
            <person name="Geller-Mcgrath D.E."/>
            <person name="Sieber C.M.K."/>
            <person name="Emerson J.B."/>
            <person name="Anantharaman K."/>
            <person name="Thomas B.C."/>
            <person name="Malmstrom R."/>
            <person name="Stieglmeier M."/>
            <person name="Klingl A."/>
            <person name="Woyke T."/>
            <person name="Ryan C.M."/>
            <person name="Banfield J.F."/>
        </authorList>
    </citation>
    <scope>NUCLEOTIDE SEQUENCE [LARGE SCALE GENOMIC DNA]</scope>
</reference>
<dbReference type="GO" id="GO:0006950">
    <property type="term" value="P:response to stress"/>
    <property type="evidence" value="ECO:0007669"/>
    <property type="project" value="TreeGrafter"/>
</dbReference>
<dbReference type="Pfam" id="PF01047">
    <property type="entry name" value="MarR"/>
    <property type="match status" value="1"/>
</dbReference>
<feature type="domain" description="HTH marR-type" evidence="1">
    <location>
        <begin position="1"/>
        <end position="138"/>
    </location>
</feature>
<dbReference type="Proteomes" id="UP000230956">
    <property type="component" value="Unassembled WGS sequence"/>
</dbReference>
<dbReference type="SMART" id="SM00347">
    <property type="entry name" value="HTH_MARR"/>
    <property type="match status" value="1"/>
</dbReference>